<dbReference type="CDD" id="cd17546">
    <property type="entry name" value="REC_hyHK_CKI1_RcsC-like"/>
    <property type="match status" value="1"/>
</dbReference>
<evidence type="ECO:0000256" key="3">
    <source>
        <dbReference type="ARBA" id="ARBA00022553"/>
    </source>
</evidence>
<dbReference type="Pfam" id="PF00072">
    <property type="entry name" value="Response_reg"/>
    <property type="match status" value="1"/>
</dbReference>
<dbReference type="InterPro" id="IPR036097">
    <property type="entry name" value="HisK_dim/P_sf"/>
</dbReference>
<dbReference type="RefSeq" id="WP_027883848.1">
    <property type="nucleotide sequence ID" value="NZ_BMWY01000002.1"/>
</dbReference>
<evidence type="ECO:0000256" key="6">
    <source>
        <dbReference type="SAM" id="Coils"/>
    </source>
</evidence>
<keyword evidence="12" id="KW-1185">Reference proteome</keyword>
<evidence type="ECO:0000313" key="12">
    <source>
        <dbReference type="Proteomes" id="UP000615593"/>
    </source>
</evidence>
<dbReference type="Gene3D" id="3.40.50.2300">
    <property type="match status" value="1"/>
</dbReference>
<evidence type="ECO:0000259" key="9">
    <source>
        <dbReference type="PROSITE" id="PS50109"/>
    </source>
</evidence>
<keyword evidence="7" id="KW-0812">Transmembrane</keyword>
<gene>
    <name evidence="11" type="ORF">GCM10008088_09740</name>
</gene>
<dbReference type="InterPro" id="IPR004358">
    <property type="entry name" value="Sig_transdc_His_kin-like_C"/>
</dbReference>
<dbReference type="InterPro" id="IPR005467">
    <property type="entry name" value="His_kinase_dom"/>
</dbReference>
<evidence type="ECO:0000256" key="7">
    <source>
        <dbReference type="SAM" id="Phobius"/>
    </source>
</evidence>
<dbReference type="SMART" id="SM00448">
    <property type="entry name" value="REC"/>
    <property type="match status" value="1"/>
</dbReference>
<dbReference type="Gene3D" id="1.10.287.130">
    <property type="match status" value="1"/>
</dbReference>
<comment type="catalytic activity">
    <reaction evidence="1">
        <text>ATP + protein L-histidine = ADP + protein N-phospho-L-histidine.</text>
        <dbReference type="EC" id="2.7.13.3"/>
    </reaction>
</comment>
<reference evidence="12" key="1">
    <citation type="journal article" date="2019" name="Int. J. Syst. Evol. Microbiol.">
        <title>The Global Catalogue of Microorganisms (GCM) 10K type strain sequencing project: providing services to taxonomists for standard genome sequencing and annotation.</title>
        <authorList>
            <consortium name="The Broad Institute Genomics Platform"/>
            <consortium name="The Broad Institute Genome Sequencing Center for Infectious Disease"/>
            <person name="Wu L."/>
            <person name="Ma J."/>
        </authorList>
    </citation>
    <scope>NUCLEOTIDE SEQUENCE [LARGE SCALE GENOMIC DNA]</scope>
    <source>
        <strain evidence="12">KCTC 12708</strain>
    </source>
</reference>
<evidence type="ECO:0000256" key="4">
    <source>
        <dbReference type="PROSITE-ProRule" id="PRU00169"/>
    </source>
</evidence>
<accession>A0ABQ3BL37</accession>
<comment type="caution">
    <text evidence="11">The sequence shown here is derived from an EMBL/GenBank/DDBJ whole genome shotgun (WGS) entry which is preliminary data.</text>
</comment>
<feature type="transmembrane region" description="Helical" evidence="7">
    <location>
        <begin position="315"/>
        <end position="336"/>
    </location>
</feature>
<evidence type="ECO:0000256" key="2">
    <source>
        <dbReference type="ARBA" id="ARBA00012438"/>
    </source>
</evidence>
<keyword evidence="5" id="KW-0802">TPR repeat</keyword>
<proteinExistence type="predicted"/>
<dbReference type="EC" id="2.7.13.3" evidence="2"/>
<dbReference type="PANTHER" id="PTHR45339">
    <property type="entry name" value="HYBRID SIGNAL TRANSDUCTION HISTIDINE KINASE J"/>
    <property type="match status" value="1"/>
</dbReference>
<organism evidence="11 12">
    <name type="scientific">Mesonia mobilis</name>
    <dbReference type="NCBI Taxonomy" id="369791"/>
    <lineage>
        <taxon>Bacteria</taxon>
        <taxon>Pseudomonadati</taxon>
        <taxon>Bacteroidota</taxon>
        <taxon>Flavobacteriia</taxon>
        <taxon>Flavobacteriales</taxon>
        <taxon>Flavobacteriaceae</taxon>
        <taxon>Mesonia</taxon>
    </lineage>
</organism>
<dbReference type="CDD" id="cd00082">
    <property type="entry name" value="HisKA"/>
    <property type="match status" value="1"/>
</dbReference>
<dbReference type="Proteomes" id="UP000615593">
    <property type="component" value="Unassembled WGS sequence"/>
</dbReference>
<dbReference type="SMART" id="SM00028">
    <property type="entry name" value="TPR"/>
    <property type="match status" value="5"/>
</dbReference>
<keyword evidence="11" id="KW-0808">Transferase</keyword>
<dbReference type="PROSITE" id="PS50110">
    <property type="entry name" value="RESPONSE_REGULATORY"/>
    <property type="match status" value="1"/>
</dbReference>
<keyword evidence="8" id="KW-0732">Signal</keyword>
<dbReference type="Pfam" id="PF02518">
    <property type="entry name" value="HATPase_c"/>
    <property type="match status" value="1"/>
</dbReference>
<name>A0ABQ3BL37_9FLAO</name>
<dbReference type="SMART" id="SM00387">
    <property type="entry name" value="HATPase_c"/>
    <property type="match status" value="1"/>
</dbReference>
<dbReference type="PRINTS" id="PR00344">
    <property type="entry name" value="BCTRLSENSOR"/>
</dbReference>
<dbReference type="SUPFAM" id="SSF52172">
    <property type="entry name" value="CheY-like"/>
    <property type="match status" value="1"/>
</dbReference>
<dbReference type="InterPro" id="IPR011006">
    <property type="entry name" value="CheY-like_superfamily"/>
</dbReference>
<dbReference type="EMBL" id="BMWY01000002">
    <property type="protein sequence ID" value="GGZ50249.1"/>
    <property type="molecule type" value="Genomic_DNA"/>
</dbReference>
<keyword evidence="7" id="KW-0472">Membrane</keyword>
<feature type="coiled-coil region" evidence="6">
    <location>
        <begin position="338"/>
        <end position="365"/>
    </location>
</feature>
<keyword evidence="7" id="KW-1133">Transmembrane helix</keyword>
<dbReference type="SUPFAM" id="SSF55874">
    <property type="entry name" value="ATPase domain of HSP90 chaperone/DNA topoisomerase II/histidine kinase"/>
    <property type="match status" value="1"/>
</dbReference>
<dbReference type="InterPro" id="IPR036890">
    <property type="entry name" value="HATPase_C_sf"/>
</dbReference>
<feature type="chain" id="PRO_5045944585" description="histidine kinase" evidence="8">
    <location>
        <begin position="20"/>
        <end position="735"/>
    </location>
</feature>
<dbReference type="InterPro" id="IPR003594">
    <property type="entry name" value="HATPase_dom"/>
</dbReference>
<dbReference type="SMART" id="SM00388">
    <property type="entry name" value="HisKA"/>
    <property type="match status" value="1"/>
</dbReference>
<feature type="modified residue" description="4-aspartylphosphate" evidence="4">
    <location>
        <position position="668"/>
    </location>
</feature>
<dbReference type="GeneID" id="94368639"/>
<keyword evidence="3 4" id="KW-0597">Phosphoprotein</keyword>
<dbReference type="PROSITE" id="PS50109">
    <property type="entry name" value="HIS_KIN"/>
    <property type="match status" value="1"/>
</dbReference>
<keyword evidence="11" id="KW-0418">Kinase</keyword>
<evidence type="ECO:0000256" key="8">
    <source>
        <dbReference type="SAM" id="SignalP"/>
    </source>
</evidence>
<dbReference type="InterPro" id="IPR011990">
    <property type="entry name" value="TPR-like_helical_dom_sf"/>
</dbReference>
<dbReference type="SUPFAM" id="SSF48452">
    <property type="entry name" value="TPR-like"/>
    <property type="match status" value="2"/>
</dbReference>
<dbReference type="PROSITE" id="PS50005">
    <property type="entry name" value="TPR"/>
    <property type="match status" value="1"/>
</dbReference>
<evidence type="ECO:0000313" key="11">
    <source>
        <dbReference type="EMBL" id="GGZ50249.1"/>
    </source>
</evidence>
<feature type="domain" description="Response regulatory" evidence="10">
    <location>
        <begin position="619"/>
        <end position="733"/>
    </location>
</feature>
<dbReference type="InterPro" id="IPR019734">
    <property type="entry name" value="TPR_rpt"/>
</dbReference>
<dbReference type="PANTHER" id="PTHR45339:SF5">
    <property type="entry name" value="HISTIDINE KINASE"/>
    <property type="match status" value="1"/>
</dbReference>
<sequence length="735" mass="83997">MTKLYFFIAFLSVNLLSFGQSTSVSIDSLNTYLNDAYIYGEKSDYLNAIVSGKKLLELSYKQNDSTYIAEAYYVLGYIDEVIEEYEQAEEKYNKALEIIEKKQDSVFLVDIYNGLANVASLQGRRKKSDTLYHKALYITELIENKSDRDIILNICWNYLDDNKYEKVKKYLETLRSYLLENYDEDIKKNQIVFYSDLNFVLGRYYGESKNYELAHENLDLAISLAERENLYEELSQALEFKAKYLREQERFEEALNFTQRYIKSKEKKIDEDLLKKLQVEQVKYGVNEYERALKASEKEKALVASIASSKSKLSWLYLILSVILGISLIVIILASFRRKKLIKSLNQKNSQLVQAQKDAEKAAEIKSNFISNISHELRTPLHGVIGITSLLLGEKEMSNGNRKLLKSLKFSGDYLLGLINNVLLMTKLDNGKVQIKPQLVVVENLISAIKSGITFSAEKKDVEVDFQVAQDVPDKVILDTNIVSEILINLIENAIKFSKGGRVTTHIQVNKDFEITDEALTLRFSVEDNGSGIPENKKEEIFNKFSQVALERDMLEGTGIGLSLVKSLLLHLGTDIQLETEIGKGSKFYFDLACKLIPDEDAKPTLLKENLKFLYANKKILLVEDNQINKMVVEKYLSSYDIELEMITDGKLAYEALLEKTYDLVLLDINIPSMNGYLISEKVRAKGIKTPIIAVTASELSEIEERAYKAGIDDIIIKPFQKQKLIQTLSEFFNE</sequence>
<feature type="domain" description="Histidine kinase" evidence="9">
    <location>
        <begin position="372"/>
        <end position="596"/>
    </location>
</feature>
<feature type="coiled-coil region" evidence="6">
    <location>
        <begin position="78"/>
        <end position="105"/>
    </location>
</feature>
<protein>
    <recommendedName>
        <fullName evidence="2">histidine kinase</fullName>
        <ecNumber evidence="2">2.7.13.3</ecNumber>
    </recommendedName>
</protein>
<dbReference type="GO" id="GO:0016301">
    <property type="term" value="F:kinase activity"/>
    <property type="evidence" value="ECO:0007669"/>
    <property type="project" value="UniProtKB-KW"/>
</dbReference>
<evidence type="ECO:0000256" key="5">
    <source>
        <dbReference type="PROSITE-ProRule" id="PRU00339"/>
    </source>
</evidence>
<evidence type="ECO:0000259" key="10">
    <source>
        <dbReference type="PROSITE" id="PS50110"/>
    </source>
</evidence>
<dbReference type="Pfam" id="PF00512">
    <property type="entry name" value="HisKA"/>
    <property type="match status" value="1"/>
</dbReference>
<dbReference type="Gene3D" id="1.25.40.10">
    <property type="entry name" value="Tetratricopeptide repeat domain"/>
    <property type="match status" value="1"/>
</dbReference>
<dbReference type="InterPro" id="IPR001789">
    <property type="entry name" value="Sig_transdc_resp-reg_receiver"/>
</dbReference>
<dbReference type="Gene3D" id="3.30.565.10">
    <property type="entry name" value="Histidine kinase-like ATPase, C-terminal domain"/>
    <property type="match status" value="1"/>
</dbReference>
<feature type="repeat" description="TPR" evidence="5">
    <location>
        <begin position="69"/>
        <end position="102"/>
    </location>
</feature>
<keyword evidence="6" id="KW-0175">Coiled coil</keyword>
<dbReference type="SUPFAM" id="SSF47384">
    <property type="entry name" value="Homodimeric domain of signal transducing histidine kinase"/>
    <property type="match status" value="1"/>
</dbReference>
<feature type="signal peptide" evidence="8">
    <location>
        <begin position="1"/>
        <end position="19"/>
    </location>
</feature>
<evidence type="ECO:0000256" key="1">
    <source>
        <dbReference type="ARBA" id="ARBA00000085"/>
    </source>
</evidence>
<dbReference type="InterPro" id="IPR003661">
    <property type="entry name" value="HisK_dim/P_dom"/>
</dbReference>